<dbReference type="EMBL" id="FPBH01000009">
    <property type="protein sequence ID" value="SFU08556.1"/>
    <property type="molecule type" value="Genomic_DNA"/>
</dbReference>
<evidence type="ECO:0000256" key="3">
    <source>
        <dbReference type="ARBA" id="ARBA00022989"/>
    </source>
</evidence>
<sequence>MFLANRYRGTILTMLFLAMVINYIDRAALAIAMPFITKDFHLSVAEKGLIFSSFSIGYAIFNFVGGYLADRFGGKRVFTWAMTIWSVLCGLTAGVFSFSALLVVRVLFGAGEGPISTTANKVVNNWFPIKERARAIGINQAGGPLGGALAGPVVGLLALWLGWRVAFVVIAALGMMWAFCWRKLATEYPAQHPRVTPAELELIGQHADEDAVEVSSARPRLTHVIFQRAVLVTGISLFCYNYILFFFMSWFPSYLIDAKGISLKNMSFVSALPWLIGALGYMSGGALIDAIYRRTGKLLLSRKCVLVTCLLVASLCIGLTGLVDDVRVAIGVMTVAIGFLMLTAPAYWSIIQDSVPRNQVGTAGGFMHGLANVSGIVGPALTGLLIQRSGSYATGFVLAGTLGIAGALIVALFLKKPRPSLLVTEYPATV</sequence>
<dbReference type="GO" id="GO:0022857">
    <property type="term" value="F:transmembrane transporter activity"/>
    <property type="evidence" value="ECO:0007669"/>
    <property type="project" value="InterPro"/>
</dbReference>
<dbReference type="Proteomes" id="UP000198844">
    <property type="component" value="Unassembled WGS sequence"/>
</dbReference>
<dbReference type="InterPro" id="IPR011701">
    <property type="entry name" value="MFS"/>
</dbReference>
<dbReference type="InterPro" id="IPR050382">
    <property type="entry name" value="MFS_Na/Anion_cotransporter"/>
</dbReference>
<feature type="transmembrane region" description="Helical" evidence="5">
    <location>
        <begin position="271"/>
        <end position="292"/>
    </location>
</feature>
<dbReference type="AlphaFoldDB" id="A0A1I7DAA7"/>
<dbReference type="Gene3D" id="1.20.1250.20">
    <property type="entry name" value="MFS general substrate transporter like domains"/>
    <property type="match status" value="2"/>
</dbReference>
<feature type="transmembrane region" description="Helical" evidence="5">
    <location>
        <begin position="392"/>
        <end position="414"/>
    </location>
</feature>
<keyword evidence="3 5" id="KW-1133">Transmembrane helix</keyword>
<evidence type="ECO:0000256" key="4">
    <source>
        <dbReference type="ARBA" id="ARBA00023136"/>
    </source>
</evidence>
<name>A0A1I7DAA7_9BURK</name>
<dbReference type="RefSeq" id="WP_093635226.1">
    <property type="nucleotide sequence ID" value="NZ_FPBH01000009.1"/>
</dbReference>
<feature type="transmembrane region" description="Helical" evidence="5">
    <location>
        <begin position="363"/>
        <end position="386"/>
    </location>
</feature>
<feature type="transmembrane region" description="Helical" evidence="5">
    <location>
        <begin position="48"/>
        <end position="68"/>
    </location>
</feature>
<evidence type="ECO:0000256" key="5">
    <source>
        <dbReference type="SAM" id="Phobius"/>
    </source>
</evidence>
<feature type="transmembrane region" description="Helical" evidence="5">
    <location>
        <begin position="329"/>
        <end position="351"/>
    </location>
</feature>
<feature type="transmembrane region" description="Helical" evidence="5">
    <location>
        <begin position="80"/>
        <end position="108"/>
    </location>
</feature>
<comment type="subcellular location">
    <subcellularLocation>
        <location evidence="1">Membrane</location>
        <topology evidence="1">Multi-pass membrane protein</topology>
    </subcellularLocation>
</comment>
<feature type="transmembrane region" description="Helical" evidence="5">
    <location>
        <begin position="12"/>
        <end position="36"/>
    </location>
</feature>
<proteinExistence type="predicted"/>
<keyword evidence="4 5" id="KW-0472">Membrane</keyword>
<dbReference type="GO" id="GO:0016020">
    <property type="term" value="C:membrane"/>
    <property type="evidence" value="ECO:0007669"/>
    <property type="project" value="UniProtKB-SubCell"/>
</dbReference>
<accession>A0A1I7DAA7</accession>
<dbReference type="PANTHER" id="PTHR11662:SF399">
    <property type="entry name" value="FI19708P1-RELATED"/>
    <property type="match status" value="1"/>
</dbReference>
<dbReference type="PROSITE" id="PS50850">
    <property type="entry name" value="MFS"/>
    <property type="match status" value="1"/>
</dbReference>
<feature type="transmembrane region" description="Helical" evidence="5">
    <location>
        <begin position="229"/>
        <end position="251"/>
    </location>
</feature>
<evidence type="ECO:0000256" key="2">
    <source>
        <dbReference type="ARBA" id="ARBA00022692"/>
    </source>
</evidence>
<organism evidence="7 8">
    <name type="scientific">Paraburkholderia aspalathi</name>
    <dbReference type="NCBI Taxonomy" id="1324617"/>
    <lineage>
        <taxon>Bacteria</taxon>
        <taxon>Pseudomonadati</taxon>
        <taxon>Pseudomonadota</taxon>
        <taxon>Betaproteobacteria</taxon>
        <taxon>Burkholderiales</taxon>
        <taxon>Burkholderiaceae</taxon>
        <taxon>Paraburkholderia</taxon>
    </lineage>
</organism>
<evidence type="ECO:0000259" key="6">
    <source>
        <dbReference type="PROSITE" id="PS50850"/>
    </source>
</evidence>
<dbReference type="CDD" id="cd17319">
    <property type="entry name" value="MFS_ExuT_GudP_like"/>
    <property type="match status" value="1"/>
</dbReference>
<dbReference type="InterPro" id="IPR036259">
    <property type="entry name" value="MFS_trans_sf"/>
</dbReference>
<feature type="transmembrane region" description="Helical" evidence="5">
    <location>
        <begin position="304"/>
        <end position="323"/>
    </location>
</feature>
<dbReference type="SUPFAM" id="SSF103473">
    <property type="entry name" value="MFS general substrate transporter"/>
    <property type="match status" value="1"/>
</dbReference>
<protein>
    <submittedName>
        <fullName evidence="7">D-galactonate transporter</fullName>
    </submittedName>
</protein>
<dbReference type="Pfam" id="PF07690">
    <property type="entry name" value="MFS_1"/>
    <property type="match status" value="1"/>
</dbReference>
<evidence type="ECO:0000313" key="8">
    <source>
        <dbReference type="Proteomes" id="UP000198844"/>
    </source>
</evidence>
<reference evidence="7 8" key="1">
    <citation type="submission" date="2016-10" db="EMBL/GenBank/DDBJ databases">
        <authorList>
            <person name="de Groot N.N."/>
        </authorList>
    </citation>
    <scope>NUCLEOTIDE SEQUENCE [LARGE SCALE GENOMIC DNA]</scope>
    <source>
        <strain evidence="7 8">LMG 27731</strain>
    </source>
</reference>
<feature type="transmembrane region" description="Helical" evidence="5">
    <location>
        <begin position="161"/>
        <end position="181"/>
    </location>
</feature>
<gene>
    <name evidence="7" type="ORF">SAMN05192563_100983</name>
</gene>
<dbReference type="PANTHER" id="PTHR11662">
    <property type="entry name" value="SOLUTE CARRIER FAMILY 17"/>
    <property type="match status" value="1"/>
</dbReference>
<evidence type="ECO:0000313" key="7">
    <source>
        <dbReference type="EMBL" id="SFU08556.1"/>
    </source>
</evidence>
<dbReference type="OrthoDB" id="8596007at2"/>
<keyword evidence="2 5" id="KW-0812">Transmembrane</keyword>
<evidence type="ECO:0000256" key="1">
    <source>
        <dbReference type="ARBA" id="ARBA00004141"/>
    </source>
</evidence>
<dbReference type="InterPro" id="IPR020846">
    <property type="entry name" value="MFS_dom"/>
</dbReference>
<feature type="domain" description="Major facilitator superfamily (MFS) profile" evidence="6">
    <location>
        <begin position="11"/>
        <end position="418"/>
    </location>
</feature>